<dbReference type="EMBL" id="BKCP01000447">
    <property type="protein sequence ID" value="GER25640.1"/>
    <property type="molecule type" value="Genomic_DNA"/>
</dbReference>
<dbReference type="AlphaFoldDB" id="A0A5A7NYP9"/>
<dbReference type="SMART" id="SM00856">
    <property type="entry name" value="PMEI"/>
    <property type="match status" value="1"/>
</dbReference>
<dbReference type="InterPro" id="IPR052421">
    <property type="entry name" value="PCW_Enzyme_Inhibitor"/>
</dbReference>
<evidence type="ECO:0000313" key="6">
    <source>
        <dbReference type="Proteomes" id="UP000325081"/>
    </source>
</evidence>
<comment type="similarity">
    <text evidence="3">Belongs to the PMEI family.</text>
</comment>
<dbReference type="InterPro" id="IPR006501">
    <property type="entry name" value="Pectinesterase_inhib_dom"/>
</dbReference>
<keyword evidence="2" id="KW-1015">Disulfide bond</keyword>
<keyword evidence="6" id="KW-1185">Reference proteome</keyword>
<proteinExistence type="inferred from homology"/>
<dbReference type="NCBIfam" id="TIGR01614">
    <property type="entry name" value="PME_inhib"/>
    <property type="match status" value="1"/>
</dbReference>
<protein>
    <submittedName>
        <fullName evidence="5">Plant invertase/pectin methylesterase inhibitor</fullName>
    </submittedName>
</protein>
<sequence length="122" mass="12945">MHGDNCDVPTVVEVSIRAGLALARIGLSLAKNGPGSPNEMGTAVRDCRDSYDDAVYNFESAIEAFPRRDTGTMKSMLSAVITNVGDCNDELAQLGDESPFTSVAEKLTNMTSNCLAIVSLLD</sequence>
<dbReference type="PANTHER" id="PTHR36710:SF18">
    <property type="entry name" value="PECTINESTERASE INHIBITOR 5-RELATED"/>
    <property type="match status" value="1"/>
</dbReference>
<evidence type="ECO:0000256" key="2">
    <source>
        <dbReference type="ARBA" id="ARBA00023157"/>
    </source>
</evidence>
<accession>A0A5A7NYP9</accession>
<reference evidence="6" key="1">
    <citation type="journal article" date="2019" name="Curr. Biol.">
        <title>Genome Sequence of Striga asiatica Provides Insight into the Evolution of Plant Parasitism.</title>
        <authorList>
            <person name="Yoshida S."/>
            <person name="Kim S."/>
            <person name="Wafula E.K."/>
            <person name="Tanskanen J."/>
            <person name="Kim Y.M."/>
            <person name="Honaas L."/>
            <person name="Yang Z."/>
            <person name="Spallek T."/>
            <person name="Conn C.E."/>
            <person name="Ichihashi Y."/>
            <person name="Cheong K."/>
            <person name="Cui S."/>
            <person name="Der J.P."/>
            <person name="Gundlach H."/>
            <person name="Jiao Y."/>
            <person name="Hori C."/>
            <person name="Ishida J.K."/>
            <person name="Kasahara H."/>
            <person name="Kiba T."/>
            <person name="Kim M.S."/>
            <person name="Koo N."/>
            <person name="Laohavisit A."/>
            <person name="Lee Y.H."/>
            <person name="Lumba S."/>
            <person name="McCourt P."/>
            <person name="Mortimer J.C."/>
            <person name="Mutuku J.M."/>
            <person name="Nomura T."/>
            <person name="Sasaki-Sekimoto Y."/>
            <person name="Seto Y."/>
            <person name="Wang Y."/>
            <person name="Wakatake T."/>
            <person name="Sakakibara H."/>
            <person name="Demura T."/>
            <person name="Yamaguchi S."/>
            <person name="Yoneyama K."/>
            <person name="Manabe R.I."/>
            <person name="Nelson D.C."/>
            <person name="Schulman A.H."/>
            <person name="Timko M.P."/>
            <person name="dePamphilis C.W."/>
            <person name="Choi D."/>
            <person name="Shirasu K."/>
        </authorList>
    </citation>
    <scope>NUCLEOTIDE SEQUENCE [LARGE SCALE GENOMIC DNA]</scope>
    <source>
        <strain evidence="6">cv. UVA1</strain>
    </source>
</reference>
<evidence type="ECO:0000256" key="1">
    <source>
        <dbReference type="ARBA" id="ARBA00022729"/>
    </source>
</evidence>
<dbReference type="Pfam" id="PF04043">
    <property type="entry name" value="PMEI"/>
    <property type="match status" value="1"/>
</dbReference>
<dbReference type="GO" id="GO:0004857">
    <property type="term" value="F:enzyme inhibitor activity"/>
    <property type="evidence" value="ECO:0007669"/>
    <property type="project" value="InterPro"/>
</dbReference>
<name>A0A5A7NYP9_STRAF</name>
<keyword evidence="1" id="KW-0732">Signal</keyword>
<dbReference type="PANTHER" id="PTHR36710">
    <property type="entry name" value="PECTINESTERASE INHIBITOR-LIKE"/>
    <property type="match status" value="1"/>
</dbReference>
<dbReference type="Gene3D" id="1.20.140.40">
    <property type="entry name" value="Invertase/pectin methylesterase inhibitor family protein"/>
    <property type="match status" value="1"/>
</dbReference>
<evidence type="ECO:0000313" key="5">
    <source>
        <dbReference type="EMBL" id="GER25640.1"/>
    </source>
</evidence>
<evidence type="ECO:0000256" key="3">
    <source>
        <dbReference type="ARBA" id="ARBA00038471"/>
    </source>
</evidence>
<feature type="domain" description="Pectinesterase inhibitor" evidence="4">
    <location>
        <begin position="1"/>
        <end position="117"/>
    </location>
</feature>
<evidence type="ECO:0000259" key="4">
    <source>
        <dbReference type="SMART" id="SM00856"/>
    </source>
</evidence>
<dbReference type="OrthoDB" id="770764at2759"/>
<dbReference type="CDD" id="cd15800">
    <property type="entry name" value="PMEI-like_2"/>
    <property type="match status" value="1"/>
</dbReference>
<dbReference type="Proteomes" id="UP000325081">
    <property type="component" value="Unassembled WGS sequence"/>
</dbReference>
<organism evidence="5 6">
    <name type="scientific">Striga asiatica</name>
    <name type="common">Asiatic witchweed</name>
    <name type="synonym">Buchnera asiatica</name>
    <dbReference type="NCBI Taxonomy" id="4170"/>
    <lineage>
        <taxon>Eukaryota</taxon>
        <taxon>Viridiplantae</taxon>
        <taxon>Streptophyta</taxon>
        <taxon>Embryophyta</taxon>
        <taxon>Tracheophyta</taxon>
        <taxon>Spermatophyta</taxon>
        <taxon>Magnoliopsida</taxon>
        <taxon>eudicotyledons</taxon>
        <taxon>Gunneridae</taxon>
        <taxon>Pentapetalae</taxon>
        <taxon>asterids</taxon>
        <taxon>lamiids</taxon>
        <taxon>Lamiales</taxon>
        <taxon>Orobanchaceae</taxon>
        <taxon>Buchnereae</taxon>
        <taxon>Striga</taxon>
    </lineage>
</organism>
<comment type="caution">
    <text evidence="5">The sequence shown here is derived from an EMBL/GenBank/DDBJ whole genome shotgun (WGS) entry which is preliminary data.</text>
</comment>
<dbReference type="InterPro" id="IPR035513">
    <property type="entry name" value="Invertase/methylesterase_inhib"/>
</dbReference>
<dbReference type="SUPFAM" id="SSF101148">
    <property type="entry name" value="Plant invertase/pectin methylesterase inhibitor"/>
    <property type="match status" value="1"/>
</dbReference>
<gene>
    <name evidence="5" type="ORF">STAS_01246</name>
</gene>